<protein>
    <submittedName>
        <fullName evidence="1">Uncharacterized protein</fullName>
    </submittedName>
</protein>
<name>A0ABR8NLV0_9MICO</name>
<sequence length="84" mass="8902">MSATTISDRTAELLRVLVERANELGRVAIECDDLAALLGVDPWRVVLGVSIVYGAGQLTDAMWLVHADGVRLVAALASGERGAR</sequence>
<dbReference type="EMBL" id="JACXZS010000004">
    <property type="protein sequence ID" value="MBD3941645.1"/>
    <property type="molecule type" value="Genomic_DNA"/>
</dbReference>
<keyword evidence="2" id="KW-1185">Reference proteome</keyword>
<accession>A0ABR8NLV0</accession>
<gene>
    <name evidence="1" type="ORF">IF188_08050</name>
</gene>
<dbReference type="Proteomes" id="UP000598426">
    <property type="component" value="Unassembled WGS sequence"/>
</dbReference>
<evidence type="ECO:0000313" key="2">
    <source>
        <dbReference type="Proteomes" id="UP000598426"/>
    </source>
</evidence>
<reference evidence="1 2" key="1">
    <citation type="submission" date="2020-09" db="EMBL/GenBank/DDBJ databases">
        <title>Isolation and identification of active actinomycetes.</title>
        <authorList>
            <person name="Li X."/>
        </authorList>
    </citation>
    <scope>NUCLEOTIDE SEQUENCE [LARGE SCALE GENOMIC DNA]</scope>
    <source>
        <strain evidence="1 2">NEAU-LLC</strain>
    </source>
</reference>
<organism evidence="1 2">
    <name type="scientific">Microbacterium helvum</name>
    <dbReference type="NCBI Taxonomy" id="2773713"/>
    <lineage>
        <taxon>Bacteria</taxon>
        <taxon>Bacillati</taxon>
        <taxon>Actinomycetota</taxon>
        <taxon>Actinomycetes</taxon>
        <taxon>Micrococcales</taxon>
        <taxon>Microbacteriaceae</taxon>
        <taxon>Microbacterium</taxon>
    </lineage>
</organism>
<dbReference type="RefSeq" id="WP_191171261.1">
    <property type="nucleotide sequence ID" value="NZ_JACXZS010000004.1"/>
</dbReference>
<evidence type="ECO:0000313" key="1">
    <source>
        <dbReference type="EMBL" id="MBD3941645.1"/>
    </source>
</evidence>
<proteinExistence type="predicted"/>
<comment type="caution">
    <text evidence="1">The sequence shown here is derived from an EMBL/GenBank/DDBJ whole genome shotgun (WGS) entry which is preliminary data.</text>
</comment>